<protein>
    <submittedName>
        <fullName evidence="1">Uncharacterized protein</fullName>
    </submittedName>
</protein>
<comment type="caution">
    <text evidence="1">The sequence shown here is derived from an EMBL/GenBank/DDBJ whole genome shotgun (WGS) entry which is preliminary data.</text>
</comment>
<reference evidence="1" key="1">
    <citation type="journal article" date="2014" name="Front. Microbiol.">
        <title>High frequency of phylogenetically diverse reductive dehalogenase-homologous genes in deep subseafloor sedimentary metagenomes.</title>
        <authorList>
            <person name="Kawai M."/>
            <person name="Futagami T."/>
            <person name="Toyoda A."/>
            <person name="Takaki Y."/>
            <person name="Nishi S."/>
            <person name="Hori S."/>
            <person name="Arai W."/>
            <person name="Tsubouchi T."/>
            <person name="Morono Y."/>
            <person name="Uchiyama I."/>
            <person name="Ito T."/>
            <person name="Fujiyama A."/>
            <person name="Inagaki F."/>
            <person name="Takami H."/>
        </authorList>
    </citation>
    <scope>NUCLEOTIDE SEQUENCE</scope>
    <source>
        <strain evidence="1">Expedition CK06-06</strain>
    </source>
</reference>
<gene>
    <name evidence="1" type="ORF">S01H1_07530</name>
</gene>
<name>X0RL21_9ZZZZ</name>
<feature type="non-terminal residue" evidence="1">
    <location>
        <position position="75"/>
    </location>
</feature>
<proteinExistence type="predicted"/>
<accession>X0RL21</accession>
<dbReference type="AlphaFoldDB" id="X0RL21"/>
<organism evidence="1">
    <name type="scientific">marine sediment metagenome</name>
    <dbReference type="NCBI Taxonomy" id="412755"/>
    <lineage>
        <taxon>unclassified sequences</taxon>
        <taxon>metagenomes</taxon>
        <taxon>ecological metagenomes</taxon>
    </lineage>
</organism>
<dbReference type="EMBL" id="BARS01003877">
    <property type="protein sequence ID" value="GAF69509.1"/>
    <property type="molecule type" value="Genomic_DNA"/>
</dbReference>
<sequence>MNGWKRKPWESVPGRSAYQDGDLVRRHGSARIYRVDFARGEDDWHPPGIYYKNGMLPGDIPVTNVETGTYVGLRP</sequence>
<evidence type="ECO:0000313" key="1">
    <source>
        <dbReference type="EMBL" id="GAF69509.1"/>
    </source>
</evidence>